<dbReference type="OrthoDB" id="5120536at2"/>
<name>A0A5C8HPD1_9MICO</name>
<evidence type="ECO:0000313" key="2">
    <source>
        <dbReference type="Proteomes" id="UP000321196"/>
    </source>
</evidence>
<keyword evidence="2" id="KW-1185">Reference proteome</keyword>
<gene>
    <name evidence="1" type="ORF">FVP60_02335</name>
</gene>
<sequence length="80" mass="9188">MRKYFTGTGVLSVVLSAIALLKGMRGQAFTWRTTIAWLSWALRLAMSIGIFSENRQAARGFVVEHPEQSKEERKLLKRYK</sequence>
<organism evidence="1 2">
    <name type="scientific">Microbacterium mitrae</name>
    <dbReference type="NCBI Taxonomy" id="664640"/>
    <lineage>
        <taxon>Bacteria</taxon>
        <taxon>Bacillati</taxon>
        <taxon>Actinomycetota</taxon>
        <taxon>Actinomycetes</taxon>
        <taxon>Micrococcales</taxon>
        <taxon>Microbacteriaceae</taxon>
        <taxon>Microbacterium</taxon>
    </lineage>
</organism>
<comment type="caution">
    <text evidence="1">The sequence shown here is derived from an EMBL/GenBank/DDBJ whole genome shotgun (WGS) entry which is preliminary data.</text>
</comment>
<evidence type="ECO:0000313" key="1">
    <source>
        <dbReference type="EMBL" id="TXK05844.1"/>
    </source>
</evidence>
<dbReference type="RefSeq" id="WP_147824654.1">
    <property type="nucleotide sequence ID" value="NZ_BAAARG010000001.1"/>
</dbReference>
<dbReference type="AlphaFoldDB" id="A0A5C8HPD1"/>
<accession>A0A5C8HPD1</accession>
<protein>
    <submittedName>
        <fullName evidence="1">Uncharacterized protein</fullName>
    </submittedName>
</protein>
<reference evidence="1 2" key="1">
    <citation type="submission" date="2019-08" db="EMBL/GenBank/DDBJ databases">
        <authorList>
            <person name="Dong K."/>
        </authorList>
    </citation>
    <scope>NUCLEOTIDE SEQUENCE [LARGE SCALE GENOMIC DNA]</scope>
    <source>
        <strain evidence="1 2">M4-8</strain>
    </source>
</reference>
<dbReference type="Proteomes" id="UP000321196">
    <property type="component" value="Unassembled WGS sequence"/>
</dbReference>
<proteinExistence type="predicted"/>
<dbReference type="EMBL" id="VRSW01000001">
    <property type="protein sequence ID" value="TXK05844.1"/>
    <property type="molecule type" value="Genomic_DNA"/>
</dbReference>